<comment type="caution">
    <text evidence="1">The sequence shown here is derived from an EMBL/GenBank/DDBJ whole genome shotgun (WGS) entry which is preliminary data.</text>
</comment>
<reference evidence="1 2" key="1">
    <citation type="submission" date="2024-09" db="EMBL/GenBank/DDBJ databases">
        <authorList>
            <person name="Sun Q."/>
            <person name="Mori K."/>
        </authorList>
    </citation>
    <scope>NUCLEOTIDE SEQUENCE [LARGE SCALE GENOMIC DNA]</scope>
    <source>
        <strain evidence="1 2">TBRC 3947</strain>
    </source>
</reference>
<evidence type="ECO:0000313" key="2">
    <source>
        <dbReference type="Proteomes" id="UP001589867"/>
    </source>
</evidence>
<accession>A0ABV6M6M3</accession>
<sequence length="45" mass="5097">MCLVSSDTRHLKADGTGEVAMIAKFLTLLADPNLRRRYVGRHRAR</sequence>
<evidence type="ECO:0000313" key="1">
    <source>
        <dbReference type="EMBL" id="MFC0530347.1"/>
    </source>
</evidence>
<organism evidence="1 2">
    <name type="scientific">Phytohabitans kaempferiae</name>
    <dbReference type="NCBI Taxonomy" id="1620943"/>
    <lineage>
        <taxon>Bacteria</taxon>
        <taxon>Bacillati</taxon>
        <taxon>Actinomycetota</taxon>
        <taxon>Actinomycetes</taxon>
        <taxon>Micromonosporales</taxon>
        <taxon>Micromonosporaceae</taxon>
    </lineage>
</organism>
<dbReference type="EMBL" id="JBHLUH010000043">
    <property type="protein sequence ID" value="MFC0530347.1"/>
    <property type="molecule type" value="Genomic_DNA"/>
</dbReference>
<gene>
    <name evidence="1" type="ORF">ACFFIA_22030</name>
</gene>
<keyword evidence="2" id="KW-1185">Reference proteome</keyword>
<dbReference type="Proteomes" id="UP001589867">
    <property type="component" value="Unassembled WGS sequence"/>
</dbReference>
<dbReference type="RefSeq" id="WP_377253508.1">
    <property type="nucleotide sequence ID" value="NZ_JBHLUH010000043.1"/>
</dbReference>
<protein>
    <submittedName>
        <fullName evidence="1">Uncharacterized protein</fullName>
    </submittedName>
</protein>
<proteinExistence type="predicted"/>
<name>A0ABV6M6M3_9ACTN</name>